<evidence type="ECO:0000313" key="1">
    <source>
        <dbReference type="EMBL" id="KRR28539.1"/>
    </source>
</evidence>
<comment type="caution">
    <text evidence="1">The sequence shown here is derived from an EMBL/GenBank/DDBJ whole genome shotgun (WGS) entry which is preliminary data.</text>
</comment>
<dbReference type="AlphaFoldDB" id="A0A0R3N8R7"/>
<accession>A0A0R3N8R7</accession>
<sequence length="66" mass="7162">MTNRREHQPASRRLACAGCGTEFGCNPSGPCWCSDEAFRMPMPVDGGDCLCPDCLRKLAKQRTSAA</sequence>
<dbReference type="EMBL" id="LLYB01000014">
    <property type="protein sequence ID" value="KRR28539.1"/>
    <property type="molecule type" value="Genomic_DNA"/>
</dbReference>
<reference evidence="1 2" key="1">
    <citation type="submission" date="2014-03" db="EMBL/GenBank/DDBJ databases">
        <title>Bradyrhizobium valentinum sp. nov., isolated from effective nodules of Lupinus mariae-josephae, a lupine endemic of basic-lime soils in Eastern Spain.</title>
        <authorList>
            <person name="Duran D."/>
            <person name="Rey L."/>
            <person name="Navarro A."/>
            <person name="Busquets A."/>
            <person name="Imperial J."/>
            <person name="Ruiz-Argueso T."/>
        </authorList>
    </citation>
    <scope>NUCLEOTIDE SEQUENCE [LARGE SCALE GENOMIC DNA]</scope>
    <source>
        <strain evidence="1 2">CCBAU 23086</strain>
    </source>
</reference>
<evidence type="ECO:0000313" key="2">
    <source>
        <dbReference type="Proteomes" id="UP000051660"/>
    </source>
</evidence>
<proteinExistence type="predicted"/>
<organism evidence="1 2">
    <name type="scientific">Bradyrhizobium lablabi</name>
    <dbReference type="NCBI Taxonomy" id="722472"/>
    <lineage>
        <taxon>Bacteria</taxon>
        <taxon>Pseudomonadati</taxon>
        <taxon>Pseudomonadota</taxon>
        <taxon>Alphaproteobacteria</taxon>
        <taxon>Hyphomicrobiales</taxon>
        <taxon>Nitrobacteraceae</taxon>
        <taxon>Bradyrhizobium</taxon>
    </lineage>
</organism>
<dbReference type="Proteomes" id="UP000051660">
    <property type="component" value="Unassembled WGS sequence"/>
</dbReference>
<evidence type="ECO:0008006" key="3">
    <source>
        <dbReference type="Google" id="ProtNLM"/>
    </source>
</evidence>
<gene>
    <name evidence="1" type="ORF">CQ14_41320</name>
</gene>
<protein>
    <recommendedName>
        <fullName evidence="3">Cysteine-rich CWC</fullName>
    </recommendedName>
</protein>
<name>A0A0R3N8R7_9BRAD</name>